<keyword evidence="1" id="KW-0472">Membrane</keyword>
<keyword evidence="1" id="KW-0812">Transmembrane</keyword>
<gene>
    <name evidence="3" type="ORF">COO92_07935</name>
</gene>
<feature type="transmembrane region" description="Helical" evidence="1">
    <location>
        <begin position="112"/>
        <end position="134"/>
    </location>
</feature>
<dbReference type="AlphaFoldDB" id="A0A2N3L7K2"/>
<reference evidence="3 4" key="1">
    <citation type="submission" date="2017-09" db="EMBL/GenBank/DDBJ databases">
        <title>Biodiversity and function of Thalassospira species in the particle-attached aromatic-hydrocarbon-degrading consortia from the surface seawater of the China South Sea.</title>
        <authorList>
            <person name="Dong C."/>
            <person name="Lai Q."/>
            <person name="Shao Z."/>
        </authorList>
    </citation>
    <scope>NUCLEOTIDE SEQUENCE [LARGE SCALE GENOMIC DNA]</scope>
    <source>
        <strain evidence="3 4">139Z-12</strain>
    </source>
</reference>
<dbReference type="PANTHER" id="PTHR42208">
    <property type="entry name" value="HEAVY METAL TRANSPORTER-RELATED"/>
    <property type="match status" value="1"/>
</dbReference>
<evidence type="ECO:0000313" key="4">
    <source>
        <dbReference type="Proteomes" id="UP000233332"/>
    </source>
</evidence>
<keyword evidence="4" id="KW-1185">Reference proteome</keyword>
<proteinExistence type="predicted"/>
<keyword evidence="1" id="KW-1133">Transmembrane helix</keyword>
<feature type="transmembrane region" description="Helical" evidence="1">
    <location>
        <begin position="174"/>
        <end position="197"/>
    </location>
</feature>
<dbReference type="InterPro" id="IPR039447">
    <property type="entry name" value="UreH-like_TM_dom"/>
</dbReference>
<dbReference type="RefSeq" id="WP_101301230.1">
    <property type="nucleotide sequence ID" value="NZ_NXGX01000003.1"/>
</dbReference>
<evidence type="ECO:0000313" key="3">
    <source>
        <dbReference type="EMBL" id="PKR58778.1"/>
    </source>
</evidence>
<evidence type="ECO:0000256" key="1">
    <source>
        <dbReference type="SAM" id="Phobius"/>
    </source>
</evidence>
<dbReference type="Pfam" id="PF13386">
    <property type="entry name" value="DsbD_2"/>
    <property type="match status" value="1"/>
</dbReference>
<evidence type="ECO:0000259" key="2">
    <source>
        <dbReference type="Pfam" id="PF13386"/>
    </source>
</evidence>
<dbReference type="Proteomes" id="UP000233332">
    <property type="component" value="Unassembled WGS sequence"/>
</dbReference>
<comment type="caution">
    <text evidence="3">The sequence shown here is derived from an EMBL/GenBank/DDBJ whole genome shotgun (WGS) entry which is preliminary data.</text>
</comment>
<dbReference type="PANTHER" id="PTHR42208:SF1">
    <property type="entry name" value="HEAVY METAL TRANSPORTER"/>
    <property type="match status" value="1"/>
</dbReference>
<organism evidence="3 4">
    <name type="scientific">Thalassospira lohafexi</name>
    <dbReference type="NCBI Taxonomy" id="744227"/>
    <lineage>
        <taxon>Bacteria</taxon>
        <taxon>Pseudomonadati</taxon>
        <taxon>Pseudomonadota</taxon>
        <taxon>Alphaproteobacteria</taxon>
        <taxon>Rhodospirillales</taxon>
        <taxon>Thalassospiraceae</taxon>
        <taxon>Thalassospira</taxon>
    </lineage>
</organism>
<feature type="transmembrane region" description="Helical" evidence="1">
    <location>
        <begin position="203"/>
        <end position="224"/>
    </location>
</feature>
<protein>
    <recommendedName>
        <fullName evidence="2">Urease accessory protein UreH-like transmembrane domain-containing protein</fullName>
    </recommendedName>
</protein>
<feature type="domain" description="Urease accessory protein UreH-like transmembrane" evidence="2">
    <location>
        <begin position="31"/>
        <end position="249"/>
    </location>
</feature>
<feature type="transmembrane region" description="Helical" evidence="1">
    <location>
        <begin position="236"/>
        <end position="256"/>
    </location>
</feature>
<accession>A0A2N3L7K2</accession>
<name>A0A2N3L7K2_9PROT</name>
<dbReference type="EMBL" id="NXGX01000003">
    <property type="protein sequence ID" value="PKR58778.1"/>
    <property type="molecule type" value="Genomic_DNA"/>
</dbReference>
<sequence>MDEQQILIRILESGWAQCAQILQDDGGVLLTALIAGLVGSVTHCVGMCGPFVISQVTSRMEQLPLEKMSEFRRLTGAALVPYQLGRITTYAVLGGLAGFFADSVSVLVQVWWIGPVLLVLAGVFFLVFGVMGLVPHLGGLLPQTSGKTGGDWWNQLIGRHIRPLFAAPFGLRGYLLGLMLGFIPCGLVYGALVLAAASGGVASGAMVMAVFGFGTVPMLFVTGFVGQYAAGRFRALMVPVGRGLMIVNALILFVLASQSFG</sequence>